<sequence length="485" mass="54260">RVILSDPVALQHVLSSNDLNYPKPKDAARILEGMMGPGLLSAEGEVHRRQKRALQPAFSTNCVKNHSAVFQSHGCHLRDKMLGWIDRMSEAGQARIEVDLLRPVSRATLDVIGEAGFGVHIGSLEEEREEGNIVSADRLEMEPSSHPLSRAFDKVVNLMTRRCTNSSSFILDVLTFYFPSLACFPFGQNSPAFKSARRVLDGVAQGIVHQARIDLMKIDPEGVCEGDSRRGQRTDLLAGLMRANQNLTERQMRDSRRGVSTTLNKATLTDNEVTAQVSTMLFAGHETTSVQLTWILWILSKDQESQTRLRDAIRKKQDRELSTEELDSIPYLDWCIQEGLRMFSPIHTTSRTALAPDRIPCSTQHSAVSHVDVTGGTIIVIPIACLNRDKKVWGDDAHIFRPERWGPRADAKGEQRLKRNQAAFLFGPRGCTYATEWGKKTKMRGADSPDQPSREGQFHSLSFSCSLFLLPFLLILSSHRPLYTS</sequence>
<gene>
    <name evidence="1" type="ORF">IE53DRAFT_398717</name>
</gene>
<proteinExistence type="predicted"/>
<evidence type="ECO:0000313" key="1">
    <source>
        <dbReference type="EMBL" id="PWN48949.1"/>
    </source>
</evidence>
<dbReference type="EMBL" id="KZ820119">
    <property type="protein sequence ID" value="PWN48949.1"/>
    <property type="molecule type" value="Genomic_DNA"/>
</dbReference>
<protein>
    <submittedName>
        <fullName evidence="1">Cytochrome P450</fullName>
    </submittedName>
</protein>
<reference evidence="1 2" key="1">
    <citation type="journal article" date="2018" name="Mol. Biol. Evol.">
        <title>Broad Genomic Sampling Reveals a Smut Pathogenic Ancestry of the Fungal Clade Ustilaginomycotina.</title>
        <authorList>
            <person name="Kijpornyongpan T."/>
            <person name="Mondo S.J."/>
            <person name="Barry K."/>
            <person name="Sandor L."/>
            <person name="Lee J."/>
            <person name="Lipzen A."/>
            <person name="Pangilinan J."/>
            <person name="LaButti K."/>
            <person name="Hainaut M."/>
            <person name="Henrissat B."/>
            <person name="Grigoriev I.V."/>
            <person name="Spatafora J.W."/>
            <person name="Aime M.C."/>
        </authorList>
    </citation>
    <scope>NUCLEOTIDE SEQUENCE [LARGE SCALE GENOMIC DNA]</scope>
    <source>
        <strain evidence="1 2">SA 807</strain>
    </source>
</reference>
<keyword evidence="2" id="KW-1185">Reference proteome</keyword>
<feature type="non-terminal residue" evidence="1">
    <location>
        <position position="1"/>
    </location>
</feature>
<dbReference type="Proteomes" id="UP000245626">
    <property type="component" value="Unassembled WGS sequence"/>
</dbReference>
<name>A0ACD0NT30_9BASI</name>
<organism evidence="1 2">
    <name type="scientific">Violaceomyces palustris</name>
    <dbReference type="NCBI Taxonomy" id="1673888"/>
    <lineage>
        <taxon>Eukaryota</taxon>
        <taxon>Fungi</taxon>
        <taxon>Dikarya</taxon>
        <taxon>Basidiomycota</taxon>
        <taxon>Ustilaginomycotina</taxon>
        <taxon>Ustilaginomycetes</taxon>
        <taxon>Violaceomycetales</taxon>
        <taxon>Violaceomycetaceae</taxon>
        <taxon>Violaceomyces</taxon>
    </lineage>
</organism>
<evidence type="ECO:0000313" key="2">
    <source>
        <dbReference type="Proteomes" id="UP000245626"/>
    </source>
</evidence>
<accession>A0ACD0NT30</accession>